<keyword evidence="2" id="KW-0378">Hydrolase</keyword>
<dbReference type="Proteomes" id="UP000248966">
    <property type="component" value="Unassembled WGS sequence"/>
</dbReference>
<comment type="caution">
    <text evidence="4">The sequence shown here is derived from an EMBL/GenBank/DDBJ whole genome shotgun (WGS) entry which is preliminary data.</text>
</comment>
<name>A0A328N911_9ACTN</name>
<evidence type="ECO:0000256" key="1">
    <source>
        <dbReference type="ARBA" id="ARBA00010613"/>
    </source>
</evidence>
<dbReference type="PROSITE" id="PS01227">
    <property type="entry name" value="UPF0012"/>
    <property type="match status" value="1"/>
</dbReference>
<evidence type="ECO:0000313" key="5">
    <source>
        <dbReference type="Proteomes" id="UP000248966"/>
    </source>
</evidence>
<evidence type="ECO:0000313" key="4">
    <source>
        <dbReference type="EMBL" id="RAO01524.1"/>
    </source>
</evidence>
<dbReference type="Gene3D" id="3.60.110.10">
    <property type="entry name" value="Carbon-nitrogen hydrolase"/>
    <property type="match status" value="1"/>
</dbReference>
<comment type="similarity">
    <text evidence="1">Belongs to the carbon-nitrogen hydrolase superfamily. NIT1/NIT2 family.</text>
</comment>
<dbReference type="PANTHER" id="PTHR23088">
    <property type="entry name" value="NITRILASE-RELATED"/>
    <property type="match status" value="1"/>
</dbReference>
<dbReference type="InterPro" id="IPR036526">
    <property type="entry name" value="C-N_Hydrolase_sf"/>
</dbReference>
<dbReference type="SUPFAM" id="SSF56317">
    <property type="entry name" value="Carbon-nitrogen hydrolase"/>
    <property type="match status" value="1"/>
</dbReference>
<evidence type="ECO:0000256" key="2">
    <source>
        <dbReference type="ARBA" id="ARBA00022801"/>
    </source>
</evidence>
<dbReference type="InterPro" id="IPR045254">
    <property type="entry name" value="Nit1/2_C-N_Hydrolase"/>
</dbReference>
<dbReference type="EMBL" id="PYAA01000015">
    <property type="protein sequence ID" value="RAO01524.1"/>
    <property type="molecule type" value="Genomic_DNA"/>
</dbReference>
<dbReference type="InterPro" id="IPR001110">
    <property type="entry name" value="UPF0012_CS"/>
</dbReference>
<feature type="domain" description="CN hydrolase" evidence="3">
    <location>
        <begin position="33"/>
        <end position="279"/>
    </location>
</feature>
<organism evidence="4 5">
    <name type="scientific">Micromonospora noduli</name>
    <dbReference type="NCBI Taxonomy" id="709876"/>
    <lineage>
        <taxon>Bacteria</taxon>
        <taxon>Bacillati</taxon>
        <taxon>Actinomycetota</taxon>
        <taxon>Actinomycetes</taxon>
        <taxon>Micromonosporales</taxon>
        <taxon>Micromonosporaceae</taxon>
        <taxon>Micromonospora</taxon>
    </lineage>
</organism>
<reference evidence="4 5" key="1">
    <citation type="submission" date="2018-03" db="EMBL/GenBank/DDBJ databases">
        <title>Defining the species Micromonospora saelicesensis and Micromonospora noduli under the framework of genomics.</title>
        <authorList>
            <person name="Riesco R."/>
            <person name="Trujillo M.E."/>
        </authorList>
    </citation>
    <scope>NUCLEOTIDE SEQUENCE [LARGE SCALE GENOMIC DNA]</scope>
    <source>
        <strain evidence="4 5">LAH08</strain>
    </source>
</reference>
<dbReference type="Pfam" id="PF00795">
    <property type="entry name" value="CN_hydrolase"/>
    <property type="match status" value="1"/>
</dbReference>
<dbReference type="PANTHER" id="PTHR23088:SF27">
    <property type="entry name" value="DEAMINATED GLUTATHIONE AMIDASE"/>
    <property type="match status" value="1"/>
</dbReference>
<accession>A0A328N911</accession>
<dbReference type="PROSITE" id="PS50263">
    <property type="entry name" value="CN_HYDROLASE"/>
    <property type="match status" value="1"/>
</dbReference>
<gene>
    <name evidence="4" type="ORF">LAH08_02849</name>
</gene>
<dbReference type="CDD" id="cd07572">
    <property type="entry name" value="nit"/>
    <property type="match status" value="1"/>
</dbReference>
<dbReference type="AlphaFoldDB" id="A0A328N911"/>
<dbReference type="InterPro" id="IPR003010">
    <property type="entry name" value="C-N_Hydrolase"/>
</dbReference>
<dbReference type="GO" id="GO:0016811">
    <property type="term" value="F:hydrolase activity, acting on carbon-nitrogen (but not peptide) bonds, in linear amides"/>
    <property type="evidence" value="ECO:0007669"/>
    <property type="project" value="InterPro"/>
</dbReference>
<sequence length="297" mass="31852">MIVFGGRSPVITSRAGQTVTLSVRALQPYPLLMRVAVCQLNARDDRKANLAAAEALLERAAAGGADLAVLPEYVDYLGPAAGLPKPEPVDGEVGSFFAGVARRLGIWLVAGSFHEAGPDPDHTWNTSLVFDRSGSLAASYRKIHLYDVEIPGRVSYRESASVAPGVQPVVVDVEGLRVGLSICYDLRFPELYRLLASDGGAQLLVVPAAFMMHTGRDHWEVLLRARAIENQCFVAAAGQTGDHEPGRTCFGRSMVVDPWGTVIGQVPDGAGVSVVDLDLDRLDTIRAELPSLANRRL</sequence>
<proteinExistence type="inferred from homology"/>
<protein>
    <submittedName>
        <fullName evidence="4">Omega-amidase</fullName>
    </submittedName>
</protein>
<evidence type="ECO:0000259" key="3">
    <source>
        <dbReference type="PROSITE" id="PS50263"/>
    </source>
</evidence>